<evidence type="ECO:0000313" key="2">
    <source>
        <dbReference type="Proteomes" id="UP000010556"/>
    </source>
</evidence>
<dbReference type="Proteomes" id="UP000010556">
    <property type="component" value="Unassembled WGS sequence"/>
</dbReference>
<keyword evidence="2" id="KW-1185">Reference proteome</keyword>
<organism evidence="1 2">
    <name type="scientific">Myotis davidii</name>
    <name type="common">David's myotis</name>
    <dbReference type="NCBI Taxonomy" id="225400"/>
    <lineage>
        <taxon>Eukaryota</taxon>
        <taxon>Metazoa</taxon>
        <taxon>Chordata</taxon>
        <taxon>Craniata</taxon>
        <taxon>Vertebrata</taxon>
        <taxon>Euteleostomi</taxon>
        <taxon>Mammalia</taxon>
        <taxon>Eutheria</taxon>
        <taxon>Laurasiatheria</taxon>
        <taxon>Chiroptera</taxon>
        <taxon>Yangochiroptera</taxon>
        <taxon>Vespertilionidae</taxon>
        <taxon>Myotis</taxon>
    </lineage>
</organism>
<proteinExistence type="predicted"/>
<dbReference type="EMBL" id="KB104743">
    <property type="protein sequence ID" value="ELK33002.1"/>
    <property type="molecule type" value="Genomic_DNA"/>
</dbReference>
<sequence length="203" mass="24193">MHPAVACTTSRLSAGPSSLEYSPPKLAVWQPLHHAHCRWHQQRCWVYARLLCDFAVMRFYHTRKIAHSRPYTQYDSAKSRIFNAYVKKYTVTRIYHTRKIAHSRPYTQYDSAKSRIFNAYVKKYTVTRIYHTRKIAHSRPYTQYDSAKSRIFNAYVKKYTVTRIYHTRKIAHSQPYTQNGIAIRAFALSYWVYGRLCAILRVW</sequence>
<dbReference type="AlphaFoldDB" id="L5M3X9"/>
<protein>
    <submittedName>
        <fullName evidence="1">Uncharacterized protein</fullName>
    </submittedName>
</protein>
<accession>L5M3X9</accession>
<evidence type="ECO:0000313" key="1">
    <source>
        <dbReference type="EMBL" id="ELK33002.1"/>
    </source>
</evidence>
<reference evidence="2" key="1">
    <citation type="journal article" date="2013" name="Science">
        <title>Comparative analysis of bat genomes provides insight into the evolution of flight and immunity.</title>
        <authorList>
            <person name="Zhang G."/>
            <person name="Cowled C."/>
            <person name="Shi Z."/>
            <person name="Huang Z."/>
            <person name="Bishop-Lilly K.A."/>
            <person name="Fang X."/>
            <person name="Wynne J.W."/>
            <person name="Xiong Z."/>
            <person name="Baker M.L."/>
            <person name="Zhao W."/>
            <person name="Tachedjian M."/>
            <person name="Zhu Y."/>
            <person name="Zhou P."/>
            <person name="Jiang X."/>
            <person name="Ng J."/>
            <person name="Yang L."/>
            <person name="Wu L."/>
            <person name="Xiao J."/>
            <person name="Feng Y."/>
            <person name="Chen Y."/>
            <person name="Sun X."/>
            <person name="Zhang Y."/>
            <person name="Marsh G.A."/>
            <person name="Crameri G."/>
            <person name="Broder C.C."/>
            <person name="Frey K.G."/>
            <person name="Wang L.F."/>
            <person name="Wang J."/>
        </authorList>
    </citation>
    <scope>NUCLEOTIDE SEQUENCE [LARGE SCALE GENOMIC DNA]</scope>
</reference>
<gene>
    <name evidence="1" type="ORF">MDA_GLEAN10003173</name>
</gene>
<name>L5M3X9_MYODS</name>